<dbReference type="InterPro" id="IPR002466">
    <property type="entry name" value="A_deamin"/>
</dbReference>
<dbReference type="Proteomes" id="UP000727407">
    <property type="component" value="Unassembled WGS sequence"/>
</dbReference>
<keyword evidence="3" id="KW-0221">Differentiation</keyword>
<feature type="compositionally biased region" description="Polar residues" evidence="10">
    <location>
        <begin position="169"/>
        <end position="189"/>
    </location>
</feature>
<keyword evidence="6" id="KW-0539">Nucleus</keyword>
<comment type="caution">
    <text evidence="13">The sequence shown here is derived from an EMBL/GenBank/DDBJ whole genome shotgun (WGS) entry which is preliminary data.</text>
</comment>
<sequence>MPKPESATSAARNTGSGKKVKSQTSSAARNQKRKKTETKTCKTSSAAKIQKTEQSSTSRTTGEDSDSDSSLDFEKWKRLALQLSDADIAKMDILTSTASSTKKRKPAQRKKKQDQTIKTNKKKPKVETTTSSSTKTDKVGSPLKPAKVQSLSNTTIFTEPKVTSPKGKMTTSVSDQAMTPKTGVSNGFSESERSTVKRKKKHSISESEKTDDNSEPNQIDTPCKKTKSTKHAKPGSLETAYRITDPEAAVQKSPCDLDSTELSESHRSNQTVNTKTKKHKSKKDKIVAPVDVDTPIQTDTEEATGSLTSDQSKIPQISDVNSAPSKKAKKSKKSKELKEAEDVAKPSAECQLEIDHSKPQQAQQKSLSTSVAESDSVEKPSKKAKKSFFKSNGTDKTSEKIEIQASTVVLEPLNSETPSKKIKTKKTSEAKLDDSPSKKTVVEVREDEATQSSCSKLDPPGSLVKKKKRKNSGADSSLILGNQGQESASVAEEGNPEPKKKRKKKKDKEMSKSDDNVEEVAPTPPAEEFAESLPSSQKKKRPKEKTIPKELIDRYKTGETHAVSFLYQLSQILQFQLEMKETVTSGGVMGFYFAFCAVIDGVEYKTGMGINKKQARARAAQLAVEELLPNLEHDTVSPKPFAGPPLLQVKEQSITEGKDPIKELVPAAVKDVFSRLMDSYPEFSSSGETIAAFVLHSPTGCEVVALGTGNCNTKGSLAPRGRILHDSHAVVTARRSLLRYLYRHLLLFYSRNPALEEKSVFHLDERTKLLSLRREFTLNLYLNQLPKGAAQMPSRLRLNPLSISAWEVNNQIGLHVTVDGKAFSVFSSAHDPSGSRVISMSATDKITQWQVLGFQGALLSHFIEPICVNSILIGSESCNDTRGMEVAVKRVDGVTSKLPMYYSVHQPHIILVPSVIPTDTHSTQTPLSLNWSQGDASLEVVDSTEGKSVEKSPFKSGPALASRLCKAAMLSRFNLVAKEAEREELLAAVSYREAK</sequence>
<dbReference type="GO" id="GO:0008251">
    <property type="term" value="F:tRNA-specific adenosine deaminase activity"/>
    <property type="evidence" value="ECO:0007669"/>
    <property type="project" value="TreeGrafter"/>
</dbReference>
<feature type="compositionally biased region" description="Basic residues" evidence="10">
    <location>
        <begin position="224"/>
        <end position="233"/>
    </location>
</feature>
<evidence type="ECO:0000256" key="5">
    <source>
        <dbReference type="ARBA" id="ARBA00022884"/>
    </source>
</evidence>
<feature type="region of interest" description="Disordered" evidence="10">
    <location>
        <begin position="1"/>
        <end position="73"/>
    </location>
</feature>
<evidence type="ECO:0000256" key="6">
    <source>
        <dbReference type="ARBA" id="ARBA00023242"/>
    </source>
</evidence>
<evidence type="ECO:0000256" key="1">
    <source>
        <dbReference type="ARBA" id="ARBA00004123"/>
    </source>
</evidence>
<dbReference type="GO" id="GO:0030154">
    <property type="term" value="P:cell differentiation"/>
    <property type="evidence" value="ECO:0007669"/>
    <property type="project" value="UniProtKB-KW"/>
</dbReference>
<gene>
    <name evidence="13" type="primary">adad1</name>
    <name evidence="13" type="ORF">DAT39_016163</name>
</gene>
<organism evidence="13 14">
    <name type="scientific">Clarias magur</name>
    <name type="common">Asian catfish</name>
    <name type="synonym">Macropteronotus magur</name>
    <dbReference type="NCBI Taxonomy" id="1594786"/>
    <lineage>
        <taxon>Eukaryota</taxon>
        <taxon>Metazoa</taxon>
        <taxon>Chordata</taxon>
        <taxon>Craniata</taxon>
        <taxon>Vertebrata</taxon>
        <taxon>Euteleostomi</taxon>
        <taxon>Actinopterygii</taxon>
        <taxon>Neopterygii</taxon>
        <taxon>Teleostei</taxon>
        <taxon>Ostariophysi</taxon>
        <taxon>Siluriformes</taxon>
        <taxon>Clariidae</taxon>
        <taxon>Clarias</taxon>
    </lineage>
</organism>
<feature type="region of interest" description="Disordered" evidence="10">
    <location>
        <begin position="87"/>
        <end position="547"/>
    </location>
</feature>
<evidence type="ECO:0000259" key="11">
    <source>
        <dbReference type="PROSITE" id="PS50137"/>
    </source>
</evidence>
<evidence type="ECO:0000313" key="14">
    <source>
        <dbReference type="Proteomes" id="UP000727407"/>
    </source>
</evidence>
<dbReference type="Pfam" id="PF00035">
    <property type="entry name" value="dsrm"/>
    <property type="match status" value="1"/>
</dbReference>
<comment type="subcellular location">
    <subcellularLocation>
        <location evidence="1">Nucleus</location>
    </subcellularLocation>
</comment>
<reference evidence="13" key="1">
    <citation type="submission" date="2020-07" db="EMBL/GenBank/DDBJ databases">
        <title>Clarias magur genome sequencing, assembly and annotation.</title>
        <authorList>
            <person name="Kushwaha B."/>
            <person name="Kumar R."/>
            <person name="Das P."/>
            <person name="Joshi C.G."/>
            <person name="Kumar D."/>
            <person name="Nagpure N.S."/>
            <person name="Pandey M."/>
            <person name="Agarwal S."/>
            <person name="Srivastava S."/>
            <person name="Singh M."/>
            <person name="Sahoo L."/>
            <person name="Jayasankar P."/>
            <person name="Meher P.K."/>
            <person name="Koringa P.G."/>
            <person name="Iquebal M.A."/>
            <person name="Das S.P."/>
            <person name="Bit A."/>
            <person name="Patnaik S."/>
            <person name="Patel N."/>
            <person name="Shah T.M."/>
            <person name="Hinsu A."/>
            <person name="Jena J.K."/>
        </authorList>
    </citation>
    <scope>NUCLEOTIDE SEQUENCE</scope>
    <source>
        <strain evidence="13">CIFAMagur01</strain>
        <tissue evidence="13">Testis</tissue>
    </source>
</reference>
<accession>A0A8J4TCC5</accession>
<keyword evidence="4" id="KW-0744">Spermatogenesis</keyword>
<dbReference type="FunFam" id="3.30.160.20:FF:000033">
    <property type="entry name" value="Adenosine deaminase domain-containing 1 (testis-specific)"/>
    <property type="match status" value="1"/>
</dbReference>
<keyword evidence="14" id="KW-1185">Reference proteome</keyword>
<dbReference type="SMART" id="SM00552">
    <property type="entry name" value="ADEAMc"/>
    <property type="match status" value="1"/>
</dbReference>
<dbReference type="PANTHER" id="PTHR10910:SF103">
    <property type="entry name" value="ADENOSINE DEAMINASE DOMAIN-CONTAINING PROTEIN 1"/>
    <property type="match status" value="1"/>
</dbReference>
<feature type="compositionally biased region" description="Polar residues" evidence="10">
    <location>
        <begin position="473"/>
        <end position="488"/>
    </location>
</feature>
<protein>
    <recommendedName>
        <fullName evidence="8">Adenosine deaminase domain-containing protein 1</fullName>
    </recommendedName>
</protein>
<dbReference type="SMART" id="SM00358">
    <property type="entry name" value="DSRM"/>
    <property type="match status" value="1"/>
</dbReference>
<comment type="similarity">
    <text evidence="7">Belongs to the ADAD family.</text>
</comment>
<dbReference type="Gene3D" id="3.30.160.20">
    <property type="match status" value="1"/>
</dbReference>
<feature type="compositionally biased region" description="Basic and acidic residues" evidence="10">
    <location>
        <begin position="334"/>
        <end position="344"/>
    </location>
</feature>
<dbReference type="SUPFAM" id="SSF54768">
    <property type="entry name" value="dsRNA-binding domain-like"/>
    <property type="match status" value="1"/>
</dbReference>
<dbReference type="GO" id="GO:0005737">
    <property type="term" value="C:cytoplasm"/>
    <property type="evidence" value="ECO:0007669"/>
    <property type="project" value="TreeGrafter"/>
</dbReference>
<dbReference type="PANTHER" id="PTHR10910">
    <property type="entry name" value="EUKARYOTE SPECIFIC DSRNA BINDING PROTEIN"/>
    <property type="match status" value="1"/>
</dbReference>
<feature type="domain" description="A to I editase" evidence="12">
    <location>
        <begin position="705"/>
        <end position="995"/>
    </location>
</feature>
<dbReference type="InterPro" id="IPR044455">
    <property type="entry name" value="ADAD1_DSRM"/>
</dbReference>
<dbReference type="CDD" id="cd19905">
    <property type="entry name" value="DSRM_ADAD1"/>
    <property type="match status" value="1"/>
</dbReference>
<feature type="compositionally biased region" description="Polar residues" evidence="10">
    <location>
        <begin position="1"/>
        <end position="29"/>
    </location>
</feature>
<evidence type="ECO:0000256" key="7">
    <source>
        <dbReference type="ARBA" id="ARBA00061642"/>
    </source>
</evidence>
<dbReference type="GO" id="GO:0006396">
    <property type="term" value="P:RNA processing"/>
    <property type="evidence" value="ECO:0007669"/>
    <property type="project" value="InterPro"/>
</dbReference>
<feature type="compositionally biased region" description="Basic and acidic residues" evidence="10">
    <location>
        <begin position="426"/>
        <end position="448"/>
    </location>
</feature>
<feature type="domain" description="DRBM" evidence="11">
    <location>
        <begin position="561"/>
        <end position="629"/>
    </location>
</feature>
<dbReference type="GO" id="GO:0007283">
    <property type="term" value="P:spermatogenesis"/>
    <property type="evidence" value="ECO:0007669"/>
    <property type="project" value="UniProtKB-KW"/>
</dbReference>
<dbReference type="PROSITE" id="PS50141">
    <property type="entry name" value="A_DEAMIN_EDITASE"/>
    <property type="match status" value="1"/>
</dbReference>
<dbReference type="AlphaFoldDB" id="A0A8J4TCC5"/>
<keyword evidence="2" id="KW-0217">Developmental protein</keyword>
<proteinExistence type="inferred from homology"/>
<evidence type="ECO:0000259" key="12">
    <source>
        <dbReference type="PROSITE" id="PS50141"/>
    </source>
</evidence>
<dbReference type="PROSITE" id="PS50137">
    <property type="entry name" value="DS_RBD"/>
    <property type="match status" value="1"/>
</dbReference>
<feature type="non-terminal residue" evidence="13">
    <location>
        <position position="995"/>
    </location>
</feature>
<dbReference type="OrthoDB" id="10268011at2759"/>
<evidence type="ECO:0000313" key="13">
    <source>
        <dbReference type="EMBL" id="KAF5894131.1"/>
    </source>
</evidence>
<name>A0A8J4TCC5_CLAMG</name>
<dbReference type="GO" id="GO:0005730">
    <property type="term" value="C:nucleolus"/>
    <property type="evidence" value="ECO:0007669"/>
    <property type="project" value="TreeGrafter"/>
</dbReference>
<feature type="compositionally biased region" description="Polar residues" evidence="10">
    <location>
        <begin position="359"/>
        <end position="373"/>
    </location>
</feature>
<keyword evidence="5 9" id="KW-0694">RNA-binding</keyword>
<feature type="compositionally biased region" description="Basic and acidic residues" evidence="10">
    <location>
        <begin position="203"/>
        <end position="212"/>
    </location>
</feature>
<dbReference type="GO" id="GO:0006382">
    <property type="term" value="P:adenosine to inosine editing"/>
    <property type="evidence" value="ECO:0007669"/>
    <property type="project" value="TreeGrafter"/>
</dbReference>
<evidence type="ECO:0000256" key="4">
    <source>
        <dbReference type="ARBA" id="ARBA00022871"/>
    </source>
</evidence>
<evidence type="ECO:0000256" key="10">
    <source>
        <dbReference type="SAM" id="MobiDB-lite"/>
    </source>
</evidence>
<dbReference type="GO" id="GO:0003725">
    <property type="term" value="F:double-stranded RNA binding"/>
    <property type="evidence" value="ECO:0007669"/>
    <property type="project" value="TreeGrafter"/>
</dbReference>
<evidence type="ECO:0000256" key="2">
    <source>
        <dbReference type="ARBA" id="ARBA00022473"/>
    </source>
</evidence>
<dbReference type="InterPro" id="IPR014720">
    <property type="entry name" value="dsRBD_dom"/>
</dbReference>
<dbReference type="GO" id="GO:0003726">
    <property type="term" value="F:double-stranded RNA adenosine deaminase activity"/>
    <property type="evidence" value="ECO:0007669"/>
    <property type="project" value="TreeGrafter"/>
</dbReference>
<dbReference type="EMBL" id="QNUK01000390">
    <property type="protein sequence ID" value="KAF5894131.1"/>
    <property type="molecule type" value="Genomic_DNA"/>
</dbReference>
<evidence type="ECO:0000256" key="8">
    <source>
        <dbReference type="ARBA" id="ARBA00067842"/>
    </source>
</evidence>
<evidence type="ECO:0000256" key="9">
    <source>
        <dbReference type="PROSITE-ProRule" id="PRU00266"/>
    </source>
</evidence>
<feature type="compositionally biased region" description="Polar residues" evidence="10">
    <location>
        <begin position="295"/>
        <end position="321"/>
    </location>
</feature>
<dbReference type="Pfam" id="PF02137">
    <property type="entry name" value="A_deamin"/>
    <property type="match status" value="1"/>
</dbReference>
<feature type="compositionally biased region" description="Basic residues" evidence="10">
    <location>
        <begin position="101"/>
        <end position="112"/>
    </location>
</feature>
<evidence type="ECO:0000256" key="3">
    <source>
        <dbReference type="ARBA" id="ARBA00022782"/>
    </source>
</evidence>